<dbReference type="AlphaFoldDB" id="A0A1H0JYP7"/>
<dbReference type="GO" id="GO:0008697">
    <property type="term" value="F:4-deoxy-L-threo-5-hexosulose-uronate ketol-isomerase activity"/>
    <property type="evidence" value="ECO:0007669"/>
    <property type="project" value="UniProtKB-UniRule"/>
</dbReference>
<feature type="binding site" evidence="6">
    <location>
        <position position="257"/>
    </location>
    <ligand>
        <name>Zn(2+)</name>
        <dbReference type="ChEBI" id="CHEBI:29105"/>
    </ligand>
</feature>
<dbReference type="PANTHER" id="PTHR38461">
    <property type="entry name" value="4-DEOXY-L-THREO-5-HEXOSULOSE-URONATE KETOL-ISOMERASE"/>
    <property type="match status" value="1"/>
</dbReference>
<dbReference type="PANTHER" id="PTHR38461:SF1">
    <property type="entry name" value="4-DEOXY-L-THREO-5-HEXOSULOSE-URONATE KETOL-ISOMERASE"/>
    <property type="match status" value="1"/>
</dbReference>
<dbReference type="GO" id="GO:0042840">
    <property type="term" value="P:D-glucuronate catabolic process"/>
    <property type="evidence" value="ECO:0007669"/>
    <property type="project" value="TreeGrafter"/>
</dbReference>
<dbReference type="GO" id="GO:0045490">
    <property type="term" value="P:pectin catabolic process"/>
    <property type="evidence" value="ECO:0007669"/>
    <property type="project" value="UniProtKB-UniRule"/>
</dbReference>
<evidence type="ECO:0000256" key="6">
    <source>
        <dbReference type="HAMAP-Rule" id="MF_00687"/>
    </source>
</evidence>
<dbReference type="EC" id="5.3.1.17" evidence="6"/>
<comment type="similarity">
    <text evidence="2 6">Belongs to the KduI family.</text>
</comment>
<dbReference type="HAMAP" id="MF_00687">
    <property type="entry name" value="KduI"/>
    <property type="match status" value="1"/>
</dbReference>
<dbReference type="SUPFAM" id="SSF51182">
    <property type="entry name" value="RmlC-like cupins"/>
    <property type="match status" value="1"/>
</dbReference>
<dbReference type="NCBIfam" id="NF002091">
    <property type="entry name" value="PRK00924.1"/>
    <property type="match status" value="1"/>
</dbReference>
<dbReference type="CDD" id="cd20491">
    <property type="entry name" value="cupin_KduI_C"/>
    <property type="match status" value="1"/>
</dbReference>
<feature type="binding site" evidence="6">
    <location>
        <position position="304"/>
    </location>
    <ligand>
        <name>Zn(2+)</name>
        <dbReference type="ChEBI" id="CHEBI:29105"/>
    </ligand>
</feature>
<evidence type="ECO:0000313" key="9">
    <source>
        <dbReference type="Proteomes" id="UP000199134"/>
    </source>
</evidence>
<feature type="signal peptide" evidence="7">
    <location>
        <begin position="1"/>
        <end position="24"/>
    </location>
</feature>
<dbReference type="InterPro" id="IPR011051">
    <property type="entry name" value="RmlC_Cupin_sf"/>
</dbReference>
<feature type="chain" id="PRO_5011719090" description="4-deoxy-L-threo-5-hexosulose-uronate ketol-isomerase" evidence="7">
    <location>
        <begin position="25"/>
        <end position="337"/>
    </location>
</feature>
<comment type="catalytic activity">
    <reaction evidence="1 6">
        <text>5-dehydro-4-deoxy-D-glucuronate = 3-deoxy-D-glycero-2,5-hexodiulosonate</text>
        <dbReference type="Rhea" id="RHEA:23896"/>
        <dbReference type="ChEBI" id="CHEBI:17117"/>
        <dbReference type="ChEBI" id="CHEBI:29071"/>
        <dbReference type="EC" id="5.3.1.17"/>
    </reaction>
</comment>
<comment type="pathway">
    <text evidence="6">Glycan metabolism; pectin degradation; 2-dehydro-3-deoxy-D-gluconate from pectin: step 4/5.</text>
</comment>
<keyword evidence="5 6" id="KW-0413">Isomerase</keyword>
<dbReference type="CDD" id="cd20294">
    <property type="entry name" value="cupin_KduI_N"/>
    <property type="match status" value="1"/>
</dbReference>
<protein>
    <recommendedName>
        <fullName evidence="6">4-deoxy-L-threo-5-hexosulose-uronate ketol-isomerase</fullName>
        <ecNumber evidence="6">5.3.1.17</ecNumber>
    </recommendedName>
    <alternativeName>
        <fullName evidence="6">5-keto-4-deoxyuronate isomerase</fullName>
    </alternativeName>
    <alternativeName>
        <fullName evidence="6">DKI isomerase</fullName>
    </alternativeName>
</protein>
<feature type="binding site" evidence="6">
    <location>
        <position position="262"/>
    </location>
    <ligand>
        <name>Zn(2+)</name>
        <dbReference type="ChEBI" id="CHEBI:29105"/>
    </ligand>
</feature>
<dbReference type="GO" id="GO:0019698">
    <property type="term" value="P:D-galacturonate catabolic process"/>
    <property type="evidence" value="ECO:0007669"/>
    <property type="project" value="TreeGrafter"/>
</dbReference>
<keyword evidence="7" id="KW-0732">Signal</keyword>
<accession>A0A1H0JYP7</accession>
<evidence type="ECO:0000256" key="1">
    <source>
        <dbReference type="ARBA" id="ARBA00000552"/>
    </source>
</evidence>
<name>A0A1H0JYP7_9BACT</name>
<dbReference type="Proteomes" id="UP000199134">
    <property type="component" value="Unassembled WGS sequence"/>
</dbReference>
<comment type="cofactor">
    <cofactor evidence="6">
        <name>Zn(2+)</name>
        <dbReference type="ChEBI" id="CHEBI:29105"/>
    </cofactor>
    <text evidence="6">Binds 1 zinc ion per subunit.</text>
</comment>
<evidence type="ECO:0000256" key="2">
    <source>
        <dbReference type="ARBA" id="ARBA00008086"/>
    </source>
</evidence>
<evidence type="ECO:0000256" key="3">
    <source>
        <dbReference type="ARBA" id="ARBA00022723"/>
    </source>
</evidence>
<comment type="caution">
    <text evidence="8">The sequence shown here is derived from an EMBL/GenBank/DDBJ whole genome shotgun (WGS) entry which is preliminary data.</text>
</comment>
<keyword evidence="3 6" id="KW-0479">Metal-binding</keyword>
<dbReference type="InterPro" id="IPR007045">
    <property type="entry name" value="KduI"/>
</dbReference>
<dbReference type="UniPathway" id="UPA00545">
    <property type="reaction ID" value="UER00826"/>
</dbReference>
<dbReference type="Gene3D" id="2.60.120.10">
    <property type="entry name" value="Jelly Rolls"/>
    <property type="match status" value="1"/>
</dbReference>
<dbReference type="InterPro" id="IPR021120">
    <property type="entry name" value="KduI/IolB_isomerase"/>
</dbReference>
<comment type="function">
    <text evidence="6">Catalyzes the isomerization of 5-dehydro-4-deoxy-D-glucuronate to 3-deoxy-D-glycero-2,5-hexodiulosonate.</text>
</comment>
<dbReference type="Pfam" id="PF04962">
    <property type="entry name" value="KduI"/>
    <property type="match status" value="1"/>
</dbReference>
<proteinExistence type="inferred from homology"/>
<evidence type="ECO:0000256" key="7">
    <source>
        <dbReference type="SAM" id="SignalP"/>
    </source>
</evidence>
<dbReference type="InterPro" id="IPR027449">
    <property type="entry name" value="KduI_N"/>
</dbReference>
<gene>
    <name evidence="6" type="primary">kduI</name>
    <name evidence="8" type="ORF">SAMN04487900_12234</name>
</gene>
<evidence type="ECO:0000256" key="5">
    <source>
        <dbReference type="ARBA" id="ARBA00023235"/>
    </source>
</evidence>
<dbReference type="GO" id="GO:0008270">
    <property type="term" value="F:zinc ion binding"/>
    <property type="evidence" value="ECO:0007669"/>
    <property type="project" value="UniProtKB-UniRule"/>
</dbReference>
<dbReference type="Gene3D" id="2.60.120.520">
    <property type="entry name" value="pectin degrading enzyme 5-keto 4- deoxyuronate isomerase, domain 1"/>
    <property type="match status" value="1"/>
</dbReference>
<organism evidence="8 9">
    <name type="scientific">Prevotella communis</name>
    <dbReference type="NCBI Taxonomy" id="2913614"/>
    <lineage>
        <taxon>Bacteria</taxon>
        <taxon>Pseudomonadati</taxon>
        <taxon>Bacteroidota</taxon>
        <taxon>Bacteroidia</taxon>
        <taxon>Bacteroidales</taxon>
        <taxon>Prevotellaceae</taxon>
        <taxon>Prevotella</taxon>
    </lineage>
</organism>
<evidence type="ECO:0000313" key="8">
    <source>
        <dbReference type="EMBL" id="SDO48918.1"/>
    </source>
</evidence>
<reference evidence="9" key="1">
    <citation type="submission" date="2016-10" db="EMBL/GenBank/DDBJ databases">
        <authorList>
            <person name="de Groot N.N."/>
        </authorList>
    </citation>
    <scope>NUCLEOTIDE SEQUENCE [LARGE SCALE GENOMIC DNA]</scope>
    <source>
        <strain evidence="9">BP1-145</strain>
    </source>
</reference>
<evidence type="ECO:0000256" key="4">
    <source>
        <dbReference type="ARBA" id="ARBA00022833"/>
    </source>
</evidence>
<dbReference type="InterPro" id="IPR014710">
    <property type="entry name" value="RmlC-like_jellyroll"/>
</dbReference>
<keyword evidence="4 6" id="KW-0862">Zinc</keyword>
<dbReference type="EMBL" id="FNIW01000022">
    <property type="protein sequence ID" value="SDO48918.1"/>
    <property type="molecule type" value="Genomic_DNA"/>
</dbReference>
<feature type="binding site" evidence="6">
    <location>
        <position position="255"/>
    </location>
    <ligand>
        <name>Zn(2+)</name>
        <dbReference type="ChEBI" id="CHEBI:29105"/>
    </ligand>
</feature>
<sequence>MYMMKKAFLSIAGAIALSLSAANAQEADRFVGAQHVKFQTACHPEDVKHYDTKMLRERFVMEKVMEADSILLTYSHYDRFIFGGAMPVTKTLKLENFWELGLDVDNNIKEKYFLYNREIGIVNCGEGDGFVIVDGKEYALSPKEALYIGRGHIGKGKDVNKEVLFRSKDAKKPAKFYLNSATAHQHYKTQWITLDGRKGSLKAAVWGPVGSLEECNNRTVYKLIVNDVLEEGPCQLQLGLTQLNPGAAWNTMPPHTHGRRIEAYYYFNLPQEQTIAHIMGQPEESRVVWLHNDQAIMSPEWSMHAAAGTYYYTFIWGMAGENLYYNDKDNIPVIDIR</sequence>